<sequence>METDAATKATVRKGTIVVGKGRIGLRLQPHRYCPKPVGMGEFIMPGRKKGREKETVMYSFVNTYGVDGGV</sequence>
<dbReference type="EMBL" id="CM042013">
    <property type="protein sequence ID" value="KAI3740424.1"/>
    <property type="molecule type" value="Genomic_DNA"/>
</dbReference>
<organism evidence="1 2">
    <name type="scientific">Cichorium intybus</name>
    <name type="common">Chicory</name>
    <dbReference type="NCBI Taxonomy" id="13427"/>
    <lineage>
        <taxon>Eukaryota</taxon>
        <taxon>Viridiplantae</taxon>
        <taxon>Streptophyta</taxon>
        <taxon>Embryophyta</taxon>
        <taxon>Tracheophyta</taxon>
        <taxon>Spermatophyta</taxon>
        <taxon>Magnoliopsida</taxon>
        <taxon>eudicotyledons</taxon>
        <taxon>Gunneridae</taxon>
        <taxon>Pentapetalae</taxon>
        <taxon>asterids</taxon>
        <taxon>campanulids</taxon>
        <taxon>Asterales</taxon>
        <taxon>Asteraceae</taxon>
        <taxon>Cichorioideae</taxon>
        <taxon>Cichorieae</taxon>
        <taxon>Cichoriinae</taxon>
        <taxon>Cichorium</taxon>
    </lineage>
</organism>
<proteinExistence type="predicted"/>
<evidence type="ECO:0000313" key="2">
    <source>
        <dbReference type="Proteomes" id="UP001055811"/>
    </source>
</evidence>
<dbReference type="Proteomes" id="UP001055811">
    <property type="component" value="Linkage Group LG05"/>
</dbReference>
<keyword evidence="2" id="KW-1185">Reference proteome</keyword>
<accession>A0ACB9D1F8</accession>
<protein>
    <submittedName>
        <fullName evidence="1">Uncharacterized protein</fullName>
    </submittedName>
</protein>
<comment type="caution">
    <text evidence="1">The sequence shown here is derived from an EMBL/GenBank/DDBJ whole genome shotgun (WGS) entry which is preliminary data.</text>
</comment>
<name>A0ACB9D1F8_CICIN</name>
<reference evidence="1 2" key="2">
    <citation type="journal article" date="2022" name="Mol. Ecol. Resour.">
        <title>The genomes of chicory, endive, great burdock and yacon provide insights into Asteraceae paleo-polyploidization history and plant inulin production.</title>
        <authorList>
            <person name="Fan W."/>
            <person name="Wang S."/>
            <person name="Wang H."/>
            <person name="Wang A."/>
            <person name="Jiang F."/>
            <person name="Liu H."/>
            <person name="Zhao H."/>
            <person name="Xu D."/>
            <person name="Zhang Y."/>
        </authorList>
    </citation>
    <scope>NUCLEOTIDE SEQUENCE [LARGE SCALE GENOMIC DNA]</scope>
    <source>
        <strain evidence="2">cv. Punajuju</strain>
        <tissue evidence="1">Leaves</tissue>
    </source>
</reference>
<gene>
    <name evidence="1" type="ORF">L2E82_30853</name>
</gene>
<reference evidence="2" key="1">
    <citation type="journal article" date="2022" name="Mol. Ecol. Resour.">
        <title>The genomes of chicory, endive, great burdock and yacon provide insights into Asteraceae palaeo-polyploidization history and plant inulin production.</title>
        <authorList>
            <person name="Fan W."/>
            <person name="Wang S."/>
            <person name="Wang H."/>
            <person name="Wang A."/>
            <person name="Jiang F."/>
            <person name="Liu H."/>
            <person name="Zhao H."/>
            <person name="Xu D."/>
            <person name="Zhang Y."/>
        </authorList>
    </citation>
    <scope>NUCLEOTIDE SEQUENCE [LARGE SCALE GENOMIC DNA]</scope>
    <source>
        <strain evidence="2">cv. Punajuju</strain>
    </source>
</reference>
<evidence type="ECO:0000313" key="1">
    <source>
        <dbReference type="EMBL" id="KAI3740424.1"/>
    </source>
</evidence>